<dbReference type="Pfam" id="PF13508">
    <property type="entry name" value="Acetyltransf_7"/>
    <property type="match status" value="1"/>
</dbReference>
<dbReference type="InterPro" id="IPR016181">
    <property type="entry name" value="Acyl_CoA_acyltransferase"/>
</dbReference>
<dbReference type="PROSITE" id="PS51186">
    <property type="entry name" value="GNAT"/>
    <property type="match status" value="1"/>
</dbReference>
<sequence length="158" mass="18403">MIIRLLEDNDRSQVENIMASHPLQFPKFIIEKYPLRWSDFLEKQDHKICGYYVAHTDIVHGHAGYIFDAEKGLYEIVGVAVHKESQRKGIGKELLDTICNQVHLLGGKEVILHTLGHVSNENTLIFYRNIGYEQVDFEKDFFIQDYHRVTFVKRLVTG</sequence>
<dbReference type="Proteomes" id="UP001056756">
    <property type="component" value="Chromosome"/>
</dbReference>
<dbReference type="EC" id="2.3.1.-" evidence="2"/>
<evidence type="ECO:0000259" key="1">
    <source>
        <dbReference type="PROSITE" id="PS51186"/>
    </source>
</evidence>
<name>A0A9J6Z9X6_9BACL</name>
<dbReference type="KEGG" id="plig:NAG76_14230"/>
<dbReference type="Gene3D" id="3.40.630.30">
    <property type="match status" value="1"/>
</dbReference>
<dbReference type="AlphaFoldDB" id="A0A9J6Z9X6"/>
<evidence type="ECO:0000313" key="2">
    <source>
        <dbReference type="EMBL" id="URN92997.1"/>
    </source>
</evidence>
<accession>A0A9J6Z9X6</accession>
<feature type="domain" description="N-acetyltransferase" evidence="1">
    <location>
        <begin position="1"/>
        <end position="156"/>
    </location>
</feature>
<dbReference type="EMBL" id="CP097899">
    <property type="protein sequence ID" value="URN92997.1"/>
    <property type="molecule type" value="Genomic_DNA"/>
</dbReference>
<dbReference type="CDD" id="cd04301">
    <property type="entry name" value="NAT_SF"/>
    <property type="match status" value="1"/>
</dbReference>
<dbReference type="SUPFAM" id="SSF55729">
    <property type="entry name" value="Acyl-CoA N-acyltransferases (Nat)"/>
    <property type="match status" value="1"/>
</dbReference>
<keyword evidence="2" id="KW-0012">Acyltransferase</keyword>
<dbReference type="GO" id="GO:0016747">
    <property type="term" value="F:acyltransferase activity, transferring groups other than amino-acyl groups"/>
    <property type="evidence" value="ECO:0007669"/>
    <property type="project" value="InterPro"/>
</dbReference>
<proteinExistence type="predicted"/>
<gene>
    <name evidence="2" type="ORF">NAG76_14230</name>
</gene>
<evidence type="ECO:0000313" key="3">
    <source>
        <dbReference type="Proteomes" id="UP001056756"/>
    </source>
</evidence>
<dbReference type="InterPro" id="IPR000182">
    <property type="entry name" value="GNAT_dom"/>
</dbReference>
<keyword evidence="2" id="KW-0808">Transferase</keyword>
<reference evidence="2" key="1">
    <citation type="submission" date="2022-05" db="EMBL/GenBank/DDBJ databases">
        <title>Novel bacterial taxa in a minimal lignocellulolytic consortium and its capacity to transform plastics disclosed by genome-resolved metagenomics.</title>
        <authorList>
            <person name="Rodriguez C.A.D."/>
            <person name="Diaz-Garcia L."/>
            <person name="Herrera K."/>
            <person name="Tarazona N.A."/>
            <person name="Sproer C."/>
            <person name="Overmann J."/>
            <person name="Jimenez D.J."/>
        </authorList>
    </citation>
    <scope>NUCLEOTIDE SEQUENCE</scope>
    <source>
        <strain evidence="2">MAG5</strain>
    </source>
</reference>
<organism evidence="2 3">
    <name type="scientific">Candidatus Pristimantibacillus lignocellulolyticus</name>
    <dbReference type="NCBI Taxonomy" id="2994561"/>
    <lineage>
        <taxon>Bacteria</taxon>
        <taxon>Bacillati</taxon>
        <taxon>Bacillota</taxon>
        <taxon>Bacilli</taxon>
        <taxon>Bacillales</taxon>
        <taxon>Paenibacillaceae</taxon>
        <taxon>Candidatus Pristimantibacillus</taxon>
    </lineage>
</organism>
<protein>
    <submittedName>
        <fullName evidence="2">GNAT family N-acetyltransferase</fullName>
        <ecNumber evidence="2">2.3.1.-</ecNumber>
    </submittedName>
</protein>